<accession>A0AAE1DTY3</accession>
<keyword evidence="2" id="KW-1185">Reference proteome</keyword>
<reference evidence="1" key="1">
    <citation type="journal article" date="2023" name="G3 (Bethesda)">
        <title>A reference genome for the long-term kleptoplast-retaining sea slug Elysia crispata morphotype clarki.</title>
        <authorList>
            <person name="Eastman K.E."/>
            <person name="Pendleton A.L."/>
            <person name="Shaikh M.A."/>
            <person name="Suttiyut T."/>
            <person name="Ogas R."/>
            <person name="Tomko P."/>
            <person name="Gavelis G."/>
            <person name="Widhalm J.R."/>
            <person name="Wisecaver J.H."/>
        </authorList>
    </citation>
    <scope>NUCLEOTIDE SEQUENCE</scope>
    <source>
        <strain evidence="1">ECLA1</strain>
    </source>
</reference>
<comment type="caution">
    <text evidence="1">The sequence shown here is derived from an EMBL/GenBank/DDBJ whole genome shotgun (WGS) entry which is preliminary data.</text>
</comment>
<evidence type="ECO:0000313" key="2">
    <source>
        <dbReference type="Proteomes" id="UP001283361"/>
    </source>
</evidence>
<dbReference type="EMBL" id="JAWDGP010002623">
    <property type="protein sequence ID" value="KAK3781528.1"/>
    <property type="molecule type" value="Genomic_DNA"/>
</dbReference>
<evidence type="ECO:0000313" key="1">
    <source>
        <dbReference type="EMBL" id="KAK3781528.1"/>
    </source>
</evidence>
<sequence>MPEVTGVDLHLEEWPSEKGPPTFRHNEEVLGQEFSHRIMVTLGLSAITVL</sequence>
<proteinExistence type="predicted"/>
<protein>
    <submittedName>
        <fullName evidence="1">Uncharacterized protein</fullName>
    </submittedName>
</protein>
<name>A0AAE1DTY3_9GAST</name>
<dbReference type="AlphaFoldDB" id="A0AAE1DTY3"/>
<organism evidence="1 2">
    <name type="scientific">Elysia crispata</name>
    <name type="common">lettuce slug</name>
    <dbReference type="NCBI Taxonomy" id="231223"/>
    <lineage>
        <taxon>Eukaryota</taxon>
        <taxon>Metazoa</taxon>
        <taxon>Spiralia</taxon>
        <taxon>Lophotrochozoa</taxon>
        <taxon>Mollusca</taxon>
        <taxon>Gastropoda</taxon>
        <taxon>Heterobranchia</taxon>
        <taxon>Euthyneura</taxon>
        <taxon>Panpulmonata</taxon>
        <taxon>Sacoglossa</taxon>
        <taxon>Placobranchoidea</taxon>
        <taxon>Plakobranchidae</taxon>
        <taxon>Elysia</taxon>
    </lineage>
</organism>
<dbReference type="Proteomes" id="UP001283361">
    <property type="component" value="Unassembled WGS sequence"/>
</dbReference>
<gene>
    <name evidence="1" type="ORF">RRG08_054867</name>
</gene>